<dbReference type="GO" id="GO:0006629">
    <property type="term" value="P:lipid metabolic process"/>
    <property type="evidence" value="ECO:0007669"/>
    <property type="project" value="InterPro"/>
</dbReference>
<dbReference type="PANTHER" id="PTHR43805:SF1">
    <property type="entry name" value="GP-PDE DOMAIN-CONTAINING PROTEIN"/>
    <property type="match status" value="1"/>
</dbReference>
<dbReference type="OrthoDB" id="1058301at2759"/>
<dbReference type="SUPFAM" id="SSF51695">
    <property type="entry name" value="PLC-like phosphodiesterases"/>
    <property type="match status" value="1"/>
</dbReference>
<evidence type="ECO:0000259" key="1">
    <source>
        <dbReference type="PROSITE" id="PS51704"/>
    </source>
</evidence>
<dbReference type="Pfam" id="PF03009">
    <property type="entry name" value="GDPD"/>
    <property type="match status" value="1"/>
</dbReference>
<feature type="domain" description="GP-PDE" evidence="1">
    <location>
        <begin position="1"/>
        <end position="199"/>
    </location>
</feature>
<organism evidence="2 3">
    <name type="scientific">Jaapia argillacea MUCL 33604</name>
    <dbReference type="NCBI Taxonomy" id="933084"/>
    <lineage>
        <taxon>Eukaryota</taxon>
        <taxon>Fungi</taxon>
        <taxon>Dikarya</taxon>
        <taxon>Basidiomycota</taxon>
        <taxon>Agaricomycotina</taxon>
        <taxon>Agaricomycetes</taxon>
        <taxon>Agaricomycetidae</taxon>
        <taxon>Jaapiales</taxon>
        <taxon>Jaapiaceae</taxon>
        <taxon>Jaapia</taxon>
    </lineage>
</organism>
<evidence type="ECO:0000313" key="3">
    <source>
        <dbReference type="Proteomes" id="UP000027265"/>
    </source>
</evidence>
<keyword evidence="3" id="KW-1185">Reference proteome</keyword>
<dbReference type="EMBL" id="KL197709">
    <property type="protein sequence ID" value="KDQ64217.1"/>
    <property type="molecule type" value="Genomic_DNA"/>
</dbReference>
<protein>
    <recommendedName>
        <fullName evidence="1">GP-PDE domain-containing protein</fullName>
    </recommendedName>
</protein>
<dbReference type="PANTHER" id="PTHR43805">
    <property type="entry name" value="GLYCEROPHOSPHORYL DIESTER PHOSPHODIESTERASE"/>
    <property type="match status" value="1"/>
</dbReference>
<dbReference type="AlphaFoldDB" id="A0A067QL19"/>
<dbReference type="InterPro" id="IPR017946">
    <property type="entry name" value="PLC-like_Pdiesterase_TIM-brl"/>
</dbReference>
<dbReference type="PROSITE" id="PS51704">
    <property type="entry name" value="GP_PDE"/>
    <property type="match status" value="1"/>
</dbReference>
<gene>
    <name evidence="2" type="ORF">JAAARDRAFT_27842</name>
</gene>
<dbReference type="Proteomes" id="UP000027265">
    <property type="component" value="Unassembled WGS sequence"/>
</dbReference>
<dbReference type="InParanoid" id="A0A067QL19"/>
<reference evidence="3" key="1">
    <citation type="journal article" date="2014" name="Proc. Natl. Acad. Sci. U.S.A.">
        <title>Extensive sampling of basidiomycete genomes demonstrates inadequacy of the white-rot/brown-rot paradigm for wood decay fungi.</title>
        <authorList>
            <person name="Riley R."/>
            <person name="Salamov A.A."/>
            <person name="Brown D.W."/>
            <person name="Nagy L.G."/>
            <person name="Floudas D."/>
            <person name="Held B.W."/>
            <person name="Levasseur A."/>
            <person name="Lombard V."/>
            <person name="Morin E."/>
            <person name="Otillar R."/>
            <person name="Lindquist E.A."/>
            <person name="Sun H."/>
            <person name="LaButti K.M."/>
            <person name="Schmutz J."/>
            <person name="Jabbour D."/>
            <person name="Luo H."/>
            <person name="Baker S.E."/>
            <person name="Pisabarro A.G."/>
            <person name="Walton J.D."/>
            <person name="Blanchette R.A."/>
            <person name="Henrissat B."/>
            <person name="Martin F."/>
            <person name="Cullen D."/>
            <person name="Hibbett D.S."/>
            <person name="Grigoriev I.V."/>
        </authorList>
    </citation>
    <scope>NUCLEOTIDE SEQUENCE [LARGE SCALE GENOMIC DNA]</scope>
    <source>
        <strain evidence="3">MUCL 33604</strain>
    </source>
</reference>
<dbReference type="HOGENOM" id="CLU_030006_1_0_1"/>
<evidence type="ECO:0000313" key="2">
    <source>
        <dbReference type="EMBL" id="KDQ64217.1"/>
    </source>
</evidence>
<name>A0A067QL19_9AGAM</name>
<sequence length="262" mass="30219">MFHDPGLERTTDGKGLIRERNWYGPDGMENVRTVKTPKQSIPTFAETVELLMKPENHHVKFNVDVKIQNDPTRLFSLMNTIICTKEGWETILAPRILLGLWHPRFIAPAKAHLPYLRRSYIGGSPAIAKKYFWDSCDAFSIAFVALTTPDGEKFRRECKSAGKKILVWTVNKPEHMMEAVRWEVDAILTDVTKIWLDMRAELQSDYDKINSQYTRLFLWTSLQFYRPVLRWGQLAHQAYLESIGGPFDQHVQAALPTIKAEA</sequence>
<dbReference type="STRING" id="933084.A0A067QL19"/>
<dbReference type="Gene3D" id="3.20.20.190">
    <property type="entry name" value="Phosphatidylinositol (PI) phosphodiesterase"/>
    <property type="match status" value="1"/>
</dbReference>
<dbReference type="InterPro" id="IPR030395">
    <property type="entry name" value="GP_PDE_dom"/>
</dbReference>
<dbReference type="GO" id="GO:0008081">
    <property type="term" value="F:phosphoric diester hydrolase activity"/>
    <property type="evidence" value="ECO:0007669"/>
    <property type="project" value="InterPro"/>
</dbReference>
<proteinExistence type="predicted"/>
<accession>A0A067QL19</accession>